<feature type="signal peptide" evidence="1">
    <location>
        <begin position="1"/>
        <end position="19"/>
    </location>
</feature>
<dbReference type="EMBL" id="FOJI01000001">
    <property type="protein sequence ID" value="SEV86585.1"/>
    <property type="molecule type" value="Genomic_DNA"/>
</dbReference>
<accession>A0A1I0MDN4</accession>
<gene>
    <name evidence="2" type="ORF">SAMN05421659_101443</name>
</gene>
<name>A0A1I0MDN4_9FIRM</name>
<proteinExistence type="predicted"/>
<reference evidence="2 3" key="1">
    <citation type="submission" date="2016-10" db="EMBL/GenBank/DDBJ databases">
        <authorList>
            <person name="de Groot N.N."/>
        </authorList>
    </citation>
    <scope>NUCLEOTIDE SEQUENCE [LARGE SCALE GENOMIC DNA]</scope>
    <source>
        <strain evidence="2 3">DSM 9179</strain>
    </source>
</reference>
<evidence type="ECO:0000313" key="2">
    <source>
        <dbReference type="EMBL" id="SEV86585.1"/>
    </source>
</evidence>
<dbReference type="Proteomes" id="UP000199701">
    <property type="component" value="Unassembled WGS sequence"/>
</dbReference>
<organism evidence="2 3">
    <name type="scientific">[Clostridium] fimetarium</name>
    <dbReference type="NCBI Taxonomy" id="99656"/>
    <lineage>
        <taxon>Bacteria</taxon>
        <taxon>Bacillati</taxon>
        <taxon>Bacillota</taxon>
        <taxon>Clostridia</taxon>
        <taxon>Lachnospirales</taxon>
        <taxon>Lachnospiraceae</taxon>
    </lineage>
</organism>
<dbReference type="AlphaFoldDB" id="A0A1I0MDN4"/>
<evidence type="ECO:0000313" key="3">
    <source>
        <dbReference type="Proteomes" id="UP000199701"/>
    </source>
</evidence>
<sequence>MFAIIMTLLFVLLTSCGSAKKTSNKIGIPSIMQPNTIIIYDNNLGPIYVQGGQLSDEQKSKISPDLLWDTSEQGIYAKPGIKVDYDQHGEIQNIYYPTPNSPGTYQLPDPNQSQFPTYAPSPILVPMIMQPNTIIVYDSATNYIIVQGGNPSASDISAATAHINNKNLVNLITKTMYAKPGLKITYDQYGVLNNITNTN</sequence>
<dbReference type="STRING" id="99656.SAMN05421659_101443"/>
<keyword evidence="1" id="KW-0732">Signal</keyword>
<keyword evidence="3" id="KW-1185">Reference proteome</keyword>
<evidence type="ECO:0000256" key="1">
    <source>
        <dbReference type="SAM" id="SignalP"/>
    </source>
</evidence>
<feature type="chain" id="PRO_5011634946" evidence="1">
    <location>
        <begin position="20"/>
        <end position="199"/>
    </location>
</feature>
<protein>
    <submittedName>
        <fullName evidence="2">Uncharacterized protein</fullName>
    </submittedName>
</protein>